<dbReference type="PANTHER" id="PTHR10794">
    <property type="entry name" value="ABHYDROLASE DOMAIN-CONTAINING PROTEIN"/>
    <property type="match status" value="1"/>
</dbReference>
<sequence>MICIFPGLVSSINEPYIINILAKCYKHGYEVCLLNDRLYTNRDNGRGVSFPKNKPFTFVDDYKKILEIIKDQYQGYTFYAIGHSFGANTLARYLGLYANENIFSAAVCVSNPWDFYLGQRYLSKTIDQFLLNSRKKILRQYKHIFKDQKPNYTNYDYDELLQTKNCRELDNKFTSKLLGYRTADEYYKNISSIHYIDQIKIPVLFIQSKDDPILSENTLPIDEVNNNKNLIMIVTNTGGHVGWFEGLFQPKRWYLKPTLEFIDYLEQLN</sequence>
<evidence type="ECO:0000259" key="5">
    <source>
        <dbReference type="Pfam" id="PF00561"/>
    </source>
</evidence>
<gene>
    <name evidence="6" type="ORF">TTHERM_000780999</name>
</gene>
<dbReference type="Gene3D" id="3.40.50.1820">
    <property type="entry name" value="alpha/beta hydrolase"/>
    <property type="match status" value="1"/>
</dbReference>
<evidence type="ECO:0000313" key="6">
    <source>
        <dbReference type="EMBL" id="EWS71375.1"/>
    </source>
</evidence>
<dbReference type="InterPro" id="IPR000073">
    <property type="entry name" value="AB_hydrolase_1"/>
</dbReference>
<dbReference type="GeneID" id="24440647"/>
<dbReference type="GO" id="GO:0047372">
    <property type="term" value="F:monoacylglycerol lipase activity"/>
    <property type="evidence" value="ECO:0007669"/>
    <property type="project" value="TreeGrafter"/>
</dbReference>
<keyword evidence="2" id="KW-0719">Serine esterase</keyword>
<feature type="active site" description="Charge relay system" evidence="4">
    <location>
        <position position="240"/>
    </location>
</feature>
<keyword evidence="7" id="KW-1185">Reference proteome</keyword>
<feature type="active site" description="Charge relay system" evidence="4">
    <location>
        <position position="84"/>
    </location>
</feature>
<feature type="active site" description="Charge relay system" evidence="4">
    <location>
        <position position="211"/>
    </location>
</feature>
<dbReference type="AlphaFoldDB" id="W7WX44"/>
<dbReference type="Proteomes" id="UP000009168">
    <property type="component" value="Unassembled WGS sequence"/>
</dbReference>
<dbReference type="InterPro" id="IPR000952">
    <property type="entry name" value="AB_hydrolase_4_CS"/>
</dbReference>
<evidence type="ECO:0000256" key="2">
    <source>
        <dbReference type="ARBA" id="ARBA00022487"/>
    </source>
</evidence>
<dbReference type="RefSeq" id="XP_012656076.1">
    <property type="nucleotide sequence ID" value="XM_012800622.1"/>
</dbReference>
<dbReference type="Pfam" id="PF00561">
    <property type="entry name" value="Abhydrolase_1"/>
    <property type="match status" value="1"/>
</dbReference>
<evidence type="ECO:0000313" key="7">
    <source>
        <dbReference type="Proteomes" id="UP000009168"/>
    </source>
</evidence>
<dbReference type="EMBL" id="GG662313">
    <property type="protein sequence ID" value="EWS71375.1"/>
    <property type="molecule type" value="Genomic_DNA"/>
</dbReference>
<dbReference type="GO" id="GO:0034338">
    <property type="term" value="F:short-chain carboxylesterase activity"/>
    <property type="evidence" value="ECO:0007669"/>
    <property type="project" value="TreeGrafter"/>
</dbReference>
<dbReference type="PIRSF" id="PIRSF005211">
    <property type="entry name" value="Ab_hydro_YheT"/>
    <property type="match status" value="1"/>
</dbReference>
<evidence type="ECO:0000256" key="3">
    <source>
        <dbReference type="ARBA" id="ARBA00022801"/>
    </source>
</evidence>
<dbReference type="STRING" id="312017.W7WX44"/>
<dbReference type="PANTHER" id="PTHR10794:SF63">
    <property type="entry name" value="ALPHA_BETA HYDROLASE 1, ISOFORM A"/>
    <property type="match status" value="1"/>
</dbReference>
<dbReference type="InParanoid" id="W7WX44"/>
<evidence type="ECO:0000256" key="4">
    <source>
        <dbReference type="PIRSR" id="PIRSR005211-1"/>
    </source>
</evidence>
<name>W7WX44_TETTS</name>
<dbReference type="InterPro" id="IPR050960">
    <property type="entry name" value="AB_hydrolase_4_sf"/>
</dbReference>
<comment type="similarity">
    <text evidence="1">Belongs to the AB hydrolase superfamily. AB hydrolase 4 family.</text>
</comment>
<dbReference type="OrthoDB" id="437070at2759"/>
<organism evidence="6 7">
    <name type="scientific">Tetrahymena thermophila (strain SB210)</name>
    <dbReference type="NCBI Taxonomy" id="312017"/>
    <lineage>
        <taxon>Eukaryota</taxon>
        <taxon>Sar</taxon>
        <taxon>Alveolata</taxon>
        <taxon>Ciliophora</taxon>
        <taxon>Intramacronucleata</taxon>
        <taxon>Oligohymenophorea</taxon>
        <taxon>Hymenostomatida</taxon>
        <taxon>Tetrahymenina</taxon>
        <taxon>Tetrahymenidae</taxon>
        <taxon>Tetrahymena</taxon>
    </lineage>
</organism>
<keyword evidence="3 6" id="KW-0378">Hydrolase</keyword>
<dbReference type="KEGG" id="tet:TTHERM_000780999"/>
<feature type="domain" description="AB hydrolase-1" evidence="5">
    <location>
        <begin position="2"/>
        <end position="245"/>
    </location>
</feature>
<accession>W7WX44</accession>
<reference evidence="7" key="1">
    <citation type="journal article" date="2006" name="PLoS Biol.">
        <title>Macronuclear genome sequence of the ciliate Tetrahymena thermophila, a model eukaryote.</title>
        <authorList>
            <person name="Eisen J.A."/>
            <person name="Coyne R.S."/>
            <person name="Wu M."/>
            <person name="Wu D."/>
            <person name="Thiagarajan M."/>
            <person name="Wortman J.R."/>
            <person name="Badger J.H."/>
            <person name="Ren Q."/>
            <person name="Amedeo P."/>
            <person name="Jones K.M."/>
            <person name="Tallon L.J."/>
            <person name="Delcher A.L."/>
            <person name="Salzberg S.L."/>
            <person name="Silva J.C."/>
            <person name="Haas B.J."/>
            <person name="Majoros W.H."/>
            <person name="Farzad M."/>
            <person name="Carlton J.M."/>
            <person name="Smith R.K. Jr."/>
            <person name="Garg J."/>
            <person name="Pearlman R.E."/>
            <person name="Karrer K.M."/>
            <person name="Sun L."/>
            <person name="Manning G."/>
            <person name="Elde N.C."/>
            <person name="Turkewitz A.P."/>
            <person name="Asai D.J."/>
            <person name="Wilkes D.E."/>
            <person name="Wang Y."/>
            <person name="Cai H."/>
            <person name="Collins K."/>
            <person name="Stewart B.A."/>
            <person name="Lee S.R."/>
            <person name="Wilamowska K."/>
            <person name="Weinberg Z."/>
            <person name="Ruzzo W.L."/>
            <person name="Wloga D."/>
            <person name="Gaertig J."/>
            <person name="Frankel J."/>
            <person name="Tsao C.-C."/>
            <person name="Gorovsky M.A."/>
            <person name="Keeling P.J."/>
            <person name="Waller R.F."/>
            <person name="Patron N.J."/>
            <person name="Cherry J.M."/>
            <person name="Stover N.A."/>
            <person name="Krieger C.J."/>
            <person name="del Toro C."/>
            <person name="Ryder H.F."/>
            <person name="Williamson S.C."/>
            <person name="Barbeau R.A."/>
            <person name="Hamilton E.P."/>
            <person name="Orias E."/>
        </authorList>
    </citation>
    <scope>NUCLEOTIDE SEQUENCE [LARGE SCALE GENOMIC DNA]</scope>
    <source>
        <strain evidence="7">SB210</strain>
    </source>
</reference>
<evidence type="ECO:0000256" key="1">
    <source>
        <dbReference type="ARBA" id="ARBA00010884"/>
    </source>
</evidence>
<protein>
    <submittedName>
        <fullName evidence="6">Alpha/beta fold hydrolase</fullName>
    </submittedName>
</protein>
<dbReference type="InterPro" id="IPR029058">
    <property type="entry name" value="AB_hydrolase_fold"/>
</dbReference>
<proteinExistence type="inferred from homology"/>
<dbReference type="PROSITE" id="PS01133">
    <property type="entry name" value="UPF0017"/>
    <property type="match status" value="1"/>
</dbReference>
<dbReference type="InterPro" id="IPR012020">
    <property type="entry name" value="ABHD4"/>
</dbReference>
<dbReference type="SUPFAM" id="SSF53474">
    <property type="entry name" value="alpha/beta-Hydrolases"/>
    <property type="match status" value="1"/>
</dbReference>